<reference evidence="1 2" key="1">
    <citation type="submission" date="2021-03" db="EMBL/GenBank/DDBJ databases">
        <title>Genomic Encyclopedia of Type Strains, Phase IV (KMG-IV): sequencing the most valuable type-strain genomes for metagenomic binning, comparative biology and taxonomic classification.</title>
        <authorList>
            <person name="Goeker M."/>
        </authorList>
    </citation>
    <scope>NUCLEOTIDE SEQUENCE [LARGE SCALE GENOMIC DNA]</scope>
    <source>
        <strain evidence="1 2">DSM 101872</strain>
    </source>
</reference>
<name>A0ABS4MEV9_9LACO</name>
<accession>A0ABS4MEV9</accession>
<proteinExistence type="predicted"/>
<dbReference type="Proteomes" id="UP001519292">
    <property type="component" value="Unassembled WGS sequence"/>
</dbReference>
<organism evidence="1 2">
    <name type="scientific">Lactobacillus colini</name>
    <dbReference type="NCBI Taxonomy" id="1819254"/>
    <lineage>
        <taxon>Bacteria</taxon>
        <taxon>Bacillati</taxon>
        <taxon>Bacillota</taxon>
        <taxon>Bacilli</taxon>
        <taxon>Lactobacillales</taxon>
        <taxon>Lactobacillaceae</taxon>
        <taxon>Lactobacillus</taxon>
    </lineage>
</organism>
<evidence type="ECO:0000313" key="2">
    <source>
        <dbReference type="Proteomes" id="UP001519292"/>
    </source>
</evidence>
<protein>
    <recommendedName>
        <fullName evidence="3">Transposase</fullName>
    </recommendedName>
</protein>
<dbReference type="EMBL" id="JAGGLU010000005">
    <property type="protein sequence ID" value="MBP2057919.1"/>
    <property type="molecule type" value="Genomic_DNA"/>
</dbReference>
<keyword evidence="2" id="KW-1185">Reference proteome</keyword>
<evidence type="ECO:0008006" key="3">
    <source>
        <dbReference type="Google" id="ProtNLM"/>
    </source>
</evidence>
<evidence type="ECO:0000313" key="1">
    <source>
        <dbReference type="EMBL" id="MBP2057919.1"/>
    </source>
</evidence>
<dbReference type="RefSeq" id="WP_209686664.1">
    <property type="nucleotide sequence ID" value="NZ_JAGGLU010000005.1"/>
</dbReference>
<comment type="caution">
    <text evidence="1">The sequence shown here is derived from an EMBL/GenBank/DDBJ whole genome shotgun (WGS) entry which is preliminary data.</text>
</comment>
<sequence length="53" mass="6001">MEWKRGENIEALGLDKIQNKKAGRNRDSIEPDSICNTDFDNPLQVEAIARWGG</sequence>
<gene>
    <name evidence="1" type="ORF">J2Z60_001094</name>
</gene>